<sequence length="373" mass="40553">MRLANIMRLGIKEMRSLWRDRMMVVLILWAFTGSVYVAATGIPETLNKAPIAIIDEDGSQLSRRIVGAFYPPYFNPPVMITQSDIDAAMDQGLYTFVLDIPPNFQRDLLAGRNPAIQLNVDATRMAQAFSGNAYVQQIVNREIADYAARGAPAAALPVDVAVRARFNSNLTSLWFGGVMEVINHVTLLSIILTGAALIREREHGTVEHLLVMPVTPFEIMAAKVWSMGLVVLVATWFSLSIIVRGAMQVPIEGSVGLFLLGAAAHLFATTSMGIFLGTFARSMPQFGLLVILTIVPLELLSGGSTPRESMPQAVQDVMLAAPTTHFVKLAQGILYRGANISVVWPQLLAIIAIGVVFYAVALAQFRKAINTMA</sequence>
<evidence type="ECO:0000259" key="9">
    <source>
        <dbReference type="PROSITE" id="PS51012"/>
    </source>
</evidence>
<evidence type="ECO:0000256" key="3">
    <source>
        <dbReference type="ARBA" id="ARBA00022448"/>
    </source>
</evidence>
<dbReference type="EMBL" id="JACHKA010000001">
    <property type="protein sequence ID" value="MBB5984694.1"/>
    <property type="molecule type" value="Genomic_DNA"/>
</dbReference>
<dbReference type="PANTHER" id="PTHR30294:SF47">
    <property type="entry name" value="INNER MEMBRANE TRANSPORT PERMEASE YHHJ"/>
    <property type="match status" value="1"/>
</dbReference>
<evidence type="ECO:0000313" key="11">
    <source>
        <dbReference type="Proteomes" id="UP001138540"/>
    </source>
</evidence>
<name>A0ABR6NBN3_9SPHN</name>
<dbReference type="PROSITE" id="PS51012">
    <property type="entry name" value="ABC_TM2"/>
    <property type="match status" value="1"/>
</dbReference>
<dbReference type="Gene3D" id="3.40.1710.10">
    <property type="entry name" value="abc type-2 transporter like domain"/>
    <property type="match status" value="1"/>
</dbReference>
<evidence type="ECO:0000256" key="2">
    <source>
        <dbReference type="ARBA" id="ARBA00007783"/>
    </source>
</evidence>
<feature type="transmembrane region" description="Helical" evidence="8">
    <location>
        <begin position="173"/>
        <end position="198"/>
    </location>
</feature>
<reference evidence="10 11" key="1">
    <citation type="submission" date="2020-08" db="EMBL/GenBank/DDBJ databases">
        <title>Exploring microbial biodiversity for novel pathways involved in the catabolism of aromatic compounds derived from lignin.</title>
        <authorList>
            <person name="Elkins J."/>
        </authorList>
    </citation>
    <scope>NUCLEOTIDE SEQUENCE [LARGE SCALE GENOMIC DNA]</scope>
    <source>
        <strain evidence="10 11">B1D3A</strain>
    </source>
</reference>
<comment type="similarity">
    <text evidence="2">Belongs to the ABC-2 integral membrane protein family.</text>
</comment>
<comment type="caution">
    <text evidence="10">The sequence shown here is derived from an EMBL/GenBank/DDBJ whole genome shotgun (WGS) entry which is preliminary data.</text>
</comment>
<feature type="transmembrane region" description="Helical" evidence="8">
    <location>
        <begin position="286"/>
        <end position="304"/>
    </location>
</feature>
<evidence type="ECO:0000256" key="4">
    <source>
        <dbReference type="ARBA" id="ARBA00022475"/>
    </source>
</evidence>
<evidence type="ECO:0000256" key="8">
    <source>
        <dbReference type="SAM" id="Phobius"/>
    </source>
</evidence>
<evidence type="ECO:0000256" key="5">
    <source>
        <dbReference type="ARBA" id="ARBA00022692"/>
    </source>
</evidence>
<dbReference type="RefSeq" id="WP_184150156.1">
    <property type="nucleotide sequence ID" value="NZ_JACHKA010000001.1"/>
</dbReference>
<protein>
    <submittedName>
        <fullName evidence="10">ABC-2 type transport system permease protein</fullName>
    </submittedName>
</protein>
<evidence type="ECO:0000313" key="10">
    <source>
        <dbReference type="EMBL" id="MBB5984694.1"/>
    </source>
</evidence>
<organism evidence="10 11">
    <name type="scientific">Sphingobium lignivorans</name>
    <dbReference type="NCBI Taxonomy" id="2735886"/>
    <lineage>
        <taxon>Bacteria</taxon>
        <taxon>Pseudomonadati</taxon>
        <taxon>Pseudomonadota</taxon>
        <taxon>Alphaproteobacteria</taxon>
        <taxon>Sphingomonadales</taxon>
        <taxon>Sphingomonadaceae</taxon>
        <taxon>Sphingobium</taxon>
    </lineage>
</organism>
<feature type="transmembrane region" description="Helical" evidence="8">
    <location>
        <begin position="343"/>
        <end position="363"/>
    </location>
</feature>
<dbReference type="InterPro" id="IPR051449">
    <property type="entry name" value="ABC-2_transporter_component"/>
</dbReference>
<comment type="subcellular location">
    <subcellularLocation>
        <location evidence="1">Cell membrane</location>
        <topology evidence="1">Multi-pass membrane protein</topology>
    </subcellularLocation>
</comment>
<keyword evidence="7 8" id="KW-0472">Membrane</keyword>
<dbReference type="Pfam" id="PF12698">
    <property type="entry name" value="ABC2_membrane_3"/>
    <property type="match status" value="1"/>
</dbReference>
<keyword evidence="4" id="KW-1003">Cell membrane</keyword>
<evidence type="ECO:0000256" key="7">
    <source>
        <dbReference type="ARBA" id="ARBA00023136"/>
    </source>
</evidence>
<proteinExistence type="inferred from homology"/>
<feature type="transmembrane region" description="Helical" evidence="8">
    <location>
        <begin position="255"/>
        <end position="279"/>
    </location>
</feature>
<keyword evidence="6 8" id="KW-1133">Transmembrane helix</keyword>
<dbReference type="Proteomes" id="UP001138540">
    <property type="component" value="Unassembled WGS sequence"/>
</dbReference>
<dbReference type="InterPro" id="IPR013525">
    <property type="entry name" value="ABC2_TM"/>
</dbReference>
<gene>
    <name evidence="10" type="ORF">HNP60_000668</name>
</gene>
<feature type="domain" description="ABC transmembrane type-2" evidence="9">
    <location>
        <begin position="143"/>
        <end position="368"/>
    </location>
</feature>
<evidence type="ECO:0000256" key="1">
    <source>
        <dbReference type="ARBA" id="ARBA00004651"/>
    </source>
</evidence>
<keyword evidence="5 8" id="KW-0812">Transmembrane</keyword>
<dbReference type="InterPro" id="IPR047817">
    <property type="entry name" value="ABC2_TM_bact-type"/>
</dbReference>
<accession>A0ABR6NBN3</accession>
<keyword evidence="11" id="KW-1185">Reference proteome</keyword>
<keyword evidence="3" id="KW-0813">Transport</keyword>
<evidence type="ECO:0000256" key="6">
    <source>
        <dbReference type="ARBA" id="ARBA00022989"/>
    </source>
</evidence>
<feature type="transmembrane region" description="Helical" evidence="8">
    <location>
        <begin position="219"/>
        <end position="243"/>
    </location>
</feature>
<dbReference type="PANTHER" id="PTHR30294">
    <property type="entry name" value="MEMBRANE COMPONENT OF ABC TRANSPORTER YHHJ-RELATED"/>
    <property type="match status" value="1"/>
</dbReference>